<gene>
    <name evidence="3" type="ORF">CV103_02725</name>
</gene>
<dbReference type="SMART" id="SM00052">
    <property type="entry name" value="EAL"/>
    <property type="match status" value="1"/>
</dbReference>
<organism evidence="3 4">
    <name type="scientific">Edaphosphingomonas fennica</name>
    <dbReference type="NCBI Taxonomy" id="114404"/>
    <lineage>
        <taxon>Bacteria</taxon>
        <taxon>Pseudomonadati</taxon>
        <taxon>Pseudomonadota</taxon>
        <taxon>Alphaproteobacteria</taxon>
        <taxon>Sphingomonadales</taxon>
        <taxon>Rhizorhabdaceae</taxon>
        <taxon>Edaphosphingomonas</taxon>
    </lineage>
</organism>
<name>A0A2T4I782_9SPHN</name>
<dbReference type="SUPFAM" id="SSF141868">
    <property type="entry name" value="EAL domain-like"/>
    <property type="match status" value="1"/>
</dbReference>
<accession>A0A2T4I782</accession>
<evidence type="ECO:0000259" key="2">
    <source>
        <dbReference type="PROSITE" id="PS50883"/>
    </source>
</evidence>
<evidence type="ECO:0000313" key="3">
    <source>
        <dbReference type="EMBL" id="PTD26832.1"/>
    </source>
</evidence>
<dbReference type="PANTHER" id="PTHR33121">
    <property type="entry name" value="CYCLIC DI-GMP PHOSPHODIESTERASE PDEF"/>
    <property type="match status" value="1"/>
</dbReference>
<protein>
    <recommendedName>
        <fullName evidence="2">EAL domain-containing protein</fullName>
    </recommendedName>
</protein>
<keyword evidence="4" id="KW-1185">Reference proteome</keyword>
<comment type="caution">
    <text evidence="3">The sequence shown here is derived from an EMBL/GenBank/DDBJ whole genome shotgun (WGS) entry which is preliminary data.</text>
</comment>
<reference evidence="3 4" key="1">
    <citation type="submission" date="2017-11" db="EMBL/GenBank/DDBJ databases">
        <title>Sphingomonas oleivorans sp. nov., isolated from oil-contaminated soil.</title>
        <authorList>
            <person name="Wang L."/>
            <person name="Chen L."/>
        </authorList>
    </citation>
    <scope>NUCLEOTIDE SEQUENCE [LARGE SCALE GENOMIC DNA]</scope>
    <source>
        <strain evidence="3 4">K101</strain>
    </source>
</reference>
<dbReference type="CDD" id="cd01948">
    <property type="entry name" value="EAL"/>
    <property type="match status" value="1"/>
</dbReference>
<dbReference type="AlphaFoldDB" id="A0A2T4I782"/>
<dbReference type="Pfam" id="PF00563">
    <property type="entry name" value="EAL"/>
    <property type="match status" value="1"/>
</dbReference>
<dbReference type="GO" id="GO:0071111">
    <property type="term" value="F:cyclic-guanylate-specific phosphodiesterase activity"/>
    <property type="evidence" value="ECO:0007669"/>
    <property type="project" value="InterPro"/>
</dbReference>
<keyword evidence="1" id="KW-0812">Transmembrane</keyword>
<dbReference type="Proteomes" id="UP000241206">
    <property type="component" value="Unassembled WGS sequence"/>
</dbReference>
<evidence type="ECO:0000313" key="4">
    <source>
        <dbReference type="Proteomes" id="UP000241206"/>
    </source>
</evidence>
<proteinExistence type="predicted"/>
<dbReference type="InterPro" id="IPR035919">
    <property type="entry name" value="EAL_sf"/>
</dbReference>
<dbReference type="Gene3D" id="3.20.20.450">
    <property type="entry name" value="EAL domain"/>
    <property type="match status" value="1"/>
</dbReference>
<dbReference type="InterPro" id="IPR050706">
    <property type="entry name" value="Cyclic-di-GMP_PDE-like"/>
</dbReference>
<keyword evidence="1" id="KW-1133">Transmembrane helix</keyword>
<feature type="transmembrane region" description="Helical" evidence="1">
    <location>
        <begin position="465"/>
        <end position="487"/>
    </location>
</feature>
<keyword evidence="1" id="KW-0472">Membrane</keyword>
<dbReference type="PROSITE" id="PS50883">
    <property type="entry name" value="EAL"/>
    <property type="match status" value="1"/>
</dbReference>
<sequence length="488" mass="53373">MIHFPVFGLRTHMIRERRIGGKMAQIEIVEFLTDRRVGDQETARTSPSETFVIARLANREALALAYGREAVEKVRDEVLARARASLGSPSAAWWLDEIDLLLRISYRGSADAHPSLGEVQRRLAQPITVGEYLILPLLVAAAGSVDAGQSVSVGEVEPVIDALRQRVVRAQPALPAIGADAVSCARYRRDMASAAMVSDLLNCDGVVMAWQPVRSSDGSDEILYSEGLSRFIDTDGEALEPGIVVPALERTGLIRLLDHCVVLQTLERLRVHEYQRLGCNISAQSALLDEWWDDAIALLEANRELAQRFVIEITETAAFTDVNRTVQFVDHMRSLGCRIAIDDFGTGHAALRHVVALKPDIVKIDALFLRRCLEGDDADTETFRHLVGLAAACADAVVVEGVESEIGLVMALAAGAAWAQGYHLAAPALFLGRGDSQARSPRVNPWGAAPVPTIRRPDNERDRRWLAATFLLSLFLWIGIAGAWNAVT</sequence>
<evidence type="ECO:0000256" key="1">
    <source>
        <dbReference type="SAM" id="Phobius"/>
    </source>
</evidence>
<dbReference type="PANTHER" id="PTHR33121:SF23">
    <property type="entry name" value="CYCLIC DI-GMP PHOSPHODIESTERASE PDEB"/>
    <property type="match status" value="1"/>
</dbReference>
<dbReference type="EMBL" id="PHHF01000013">
    <property type="protein sequence ID" value="PTD26832.1"/>
    <property type="molecule type" value="Genomic_DNA"/>
</dbReference>
<dbReference type="InterPro" id="IPR001633">
    <property type="entry name" value="EAL_dom"/>
</dbReference>
<feature type="domain" description="EAL" evidence="2">
    <location>
        <begin position="189"/>
        <end position="441"/>
    </location>
</feature>